<organism evidence="8 9">
    <name type="scientific">Symbiodinium necroappetens</name>
    <dbReference type="NCBI Taxonomy" id="1628268"/>
    <lineage>
        <taxon>Eukaryota</taxon>
        <taxon>Sar</taxon>
        <taxon>Alveolata</taxon>
        <taxon>Dinophyceae</taxon>
        <taxon>Suessiales</taxon>
        <taxon>Symbiodiniaceae</taxon>
        <taxon>Symbiodinium</taxon>
    </lineage>
</organism>
<feature type="chain" id="PRO_5032643710" evidence="6">
    <location>
        <begin position="17"/>
        <end position="277"/>
    </location>
</feature>
<dbReference type="PANTHER" id="PTHR11669:SF20">
    <property type="entry name" value="REPLICATION FACTOR C SUBUNIT 4"/>
    <property type="match status" value="1"/>
</dbReference>
<dbReference type="GO" id="GO:0006261">
    <property type="term" value="P:DNA-templated DNA replication"/>
    <property type="evidence" value="ECO:0007669"/>
    <property type="project" value="TreeGrafter"/>
</dbReference>
<feature type="region of interest" description="Disordered" evidence="5">
    <location>
        <begin position="240"/>
        <end position="277"/>
    </location>
</feature>
<dbReference type="OrthoDB" id="436037at2759"/>
<dbReference type="GO" id="GO:0005524">
    <property type="term" value="F:ATP binding"/>
    <property type="evidence" value="ECO:0007669"/>
    <property type="project" value="UniProtKB-KW"/>
</dbReference>
<comment type="similarity">
    <text evidence="1">Belongs to the activator 1 small subunits family.</text>
</comment>
<dbReference type="SUPFAM" id="SSF52540">
    <property type="entry name" value="P-loop containing nucleoside triphosphate hydrolases"/>
    <property type="match status" value="1"/>
</dbReference>
<comment type="caution">
    <text evidence="8">The sequence shown here is derived from an EMBL/GenBank/DDBJ whole genome shotgun (WGS) entry which is preliminary data.</text>
</comment>
<gene>
    <name evidence="8" type="primary">RFC4</name>
    <name evidence="8" type="ORF">SNEC2469_LOCUS31187</name>
</gene>
<dbReference type="Proteomes" id="UP000601435">
    <property type="component" value="Unassembled WGS sequence"/>
</dbReference>
<evidence type="ECO:0000313" key="8">
    <source>
        <dbReference type="EMBL" id="CAE7913250.1"/>
    </source>
</evidence>
<sequence>MLAPWAPALALVLAAAQRVVPSWRQVPGDVDWFDGCGYGNEIIRGSISAGLEHNKVRKHVAMCLSHCGPPSCTLKAAETDCDCLKCTMFCLSRGSYVDSCLNNHTYDLCSSFAASIEQANSSSSASSGSCEVNCNGAVRRAGSSLGLPWVEKYRPERIEEEEVVSALKHSLQTGELPNLMFYGPPGTGKTTVALALMKQFFGKDWRFRIKELNASDERGISAVREKVKTFAQLAIGVPGRTSEKSTINGRGDRKISQKGKGDKKCDKQERGAPPRKP</sequence>
<proteinExistence type="inferred from homology"/>
<reference evidence="8" key="1">
    <citation type="submission" date="2021-02" db="EMBL/GenBank/DDBJ databases">
        <authorList>
            <person name="Dougan E. K."/>
            <person name="Rhodes N."/>
            <person name="Thang M."/>
            <person name="Chan C."/>
        </authorList>
    </citation>
    <scope>NUCLEOTIDE SEQUENCE</scope>
</reference>
<dbReference type="EMBL" id="CAJNJA010074653">
    <property type="protein sequence ID" value="CAE7913250.1"/>
    <property type="molecule type" value="Genomic_DNA"/>
</dbReference>
<name>A0A813BNJ4_9DINO</name>
<keyword evidence="6" id="KW-0732">Signal</keyword>
<feature type="compositionally biased region" description="Basic and acidic residues" evidence="5">
    <location>
        <begin position="250"/>
        <end position="277"/>
    </location>
</feature>
<dbReference type="GO" id="GO:0003689">
    <property type="term" value="F:DNA clamp loader activity"/>
    <property type="evidence" value="ECO:0007669"/>
    <property type="project" value="TreeGrafter"/>
</dbReference>
<evidence type="ECO:0000259" key="7">
    <source>
        <dbReference type="Pfam" id="PF00004"/>
    </source>
</evidence>
<dbReference type="Pfam" id="PF00004">
    <property type="entry name" value="AAA"/>
    <property type="match status" value="1"/>
</dbReference>
<evidence type="ECO:0000256" key="2">
    <source>
        <dbReference type="ARBA" id="ARBA00022705"/>
    </source>
</evidence>
<accession>A0A813BNJ4</accession>
<dbReference type="CDD" id="cd00009">
    <property type="entry name" value="AAA"/>
    <property type="match status" value="1"/>
</dbReference>
<protein>
    <submittedName>
        <fullName evidence="8">RFC4 protein</fullName>
    </submittedName>
</protein>
<dbReference type="GO" id="GO:0005663">
    <property type="term" value="C:DNA replication factor C complex"/>
    <property type="evidence" value="ECO:0007669"/>
    <property type="project" value="TreeGrafter"/>
</dbReference>
<evidence type="ECO:0000256" key="1">
    <source>
        <dbReference type="ARBA" id="ARBA00005378"/>
    </source>
</evidence>
<dbReference type="AlphaFoldDB" id="A0A813BNJ4"/>
<feature type="signal peptide" evidence="6">
    <location>
        <begin position="1"/>
        <end position="16"/>
    </location>
</feature>
<evidence type="ECO:0000313" key="9">
    <source>
        <dbReference type="Proteomes" id="UP000601435"/>
    </source>
</evidence>
<dbReference type="GO" id="GO:0016887">
    <property type="term" value="F:ATP hydrolysis activity"/>
    <property type="evidence" value="ECO:0007669"/>
    <property type="project" value="InterPro"/>
</dbReference>
<keyword evidence="3" id="KW-0547">Nucleotide-binding</keyword>
<feature type="domain" description="ATPase AAA-type core" evidence="7">
    <location>
        <begin position="179"/>
        <end position="230"/>
    </location>
</feature>
<evidence type="ECO:0000256" key="4">
    <source>
        <dbReference type="ARBA" id="ARBA00022840"/>
    </source>
</evidence>
<keyword evidence="4" id="KW-0067">ATP-binding</keyword>
<evidence type="ECO:0000256" key="3">
    <source>
        <dbReference type="ARBA" id="ARBA00022741"/>
    </source>
</evidence>
<evidence type="ECO:0000256" key="5">
    <source>
        <dbReference type="SAM" id="MobiDB-lite"/>
    </source>
</evidence>
<dbReference type="InterPro" id="IPR050238">
    <property type="entry name" value="DNA_Rep/Repair_Clamp_Loader"/>
</dbReference>
<dbReference type="PANTHER" id="PTHR11669">
    <property type="entry name" value="REPLICATION FACTOR C / DNA POLYMERASE III GAMMA-TAU SUBUNIT"/>
    <property type="match status" value="1"/>
</dbReference>
<dbReference type="Gene3D" id="3.40.50.300">
    <property type="entry name" value="P-loop containing nucleotide triphosphate hydrolases"/>
    <property type="match status" value="1"/>
</dbReference>
<dbReference type="GO" id="GO:0006281">
    <property type="term" value="P:DNA repair"/>
    <property type="evidence" value="ECO:0007669"/>
    <property type="project" value="TreeGrafter"/>
</dbReference>
<dbReference type="InterPro" id="IPR003959">
    <property type="entry name" value="ATPase_AAA_core"/>
</dbReference>
<keyword evidence="2" id="KW-0235">DNA replication</keyword>
<dbReference type="GO" id="GO:0005634">
    <property type="term" value="C:nucleus"/>
    <property type="evidence" value="ECO:0007669"/>
    <property type="project" value="TreeGrafter"/>
</dbReference>
<evidence type="ECO:0000256" key="6">
    <source>
        <dbReference type="SAM" id="SignalP"/>
    </source>
</evidence>
<dbReference type="InterPro" id="IPR027417">
    <property type="entry name" value="P-loop_NTPase"/>
</dbReference>
<keyword evidence="9" id="KW-1185">Reference proteome</keyword>